<dbReference type="Pfam" id="PF18055">
    <property type="entry name" value="RPN6_N"/>
    <property type="match status" value="1"/>
</dbReference>
<name>A0A7S3J6W6_9SPIT</name>
<comment type="similarity">
    <text evidence="1">Belongs to the proteasome subunit S9 family.</text>
</comment>
<evidence type="ECO:0000259" key="3">
    <source>
        <dbReference type="PROSITE" id="PS50250"/>
    </source>
</evidence>
<dbReference type="EMBL" id="HBII01009713">
    <property type="protein sequence ID" value="CAE0345229.1"/>
    <property type="molecule type" value="Transcribed_RNA"/>
</dbReference>
<evidence type="ECO:0000313" key="4">
    <source>
        <dbReference type="EMBL" id="CAE0345229.1"/>
    </source>
</evidence>
<evidence type="ECO:0000256" key="1">
    <source>
        <dbReference type="ARBA" id="ARBA00007454"/>
    </source>
</evidence>
<accession>A0A7S3J6W6</accession>
<sequence length="428" mass="49236">MKIEEELQLLLDGVDEKKSLGGAIKTYEQIIAHQDNSEEVIKVKEKAIYNLASIFSEKKLADELITLLENILPILKEIPQKSKTAKIVRTIFDFTTKIPGNETKLIELCEKITEWCDENKRTFLKHRIQTKLSELLFKQQRFADSLKLLDVLLHEIKKLDDKNMLVELQLIESQVYHALHNIPKSKASLTSVKTASTSIYIVPNLQAQIDMQSGVISAEEKDFNTAYSYFYESFEGFNSLGEYNLAEKALKYMLMSKIMKKLTNDALNIINSQLSLKYQGRNLECMREIAKAVKEQNLLAFERAKETYAEEIESDANVLQVHISNLYDTLLEDNLKKIIEPYSEVQIDFIAKQIGLPMQSIQQKLSEMILDEKIEGTLDQGRGCLTMFEEVEDNKAFDHTIEIFEKLSHVIDAFYDKTKQVKKLSQSL</sequence>
<dbReference type="SUPFAM" id="SSF46785">
    <property type="entry name" value="Winged helix' DNA-binding domain"/>
    <property type="match status" value="1"/>
</dbReference>
<evidence type="ECO:0000256" key="2">
    <source>
        <dbReference type="ARBA" id="ARBA00022942"/>
    </source>
</evidence>
<keyword evidence="2" id="KW-0647">Proteasome</keyword>
<dbReference type="InterPro" id="IPR050871">
    <property type="entry name" value="26S_Proteasome/COP9_Components"/>
</dbReference>
<dbReference type="AlphaFoldDB" id="A0A7S3J6W6"/>
<dbReference type="SMART" id="SM00753">
    <property type="entry name" value="PAM"/>
    <property type="match status" value="1"/>
</dbReference>
<dbReference type="Pfam" id="PF01399">
    <property type="entry name" value="PCI"/>
    <property type="match status" value="1"/>
</dbReference>
<feature type="domain" description="PCI" evidence="3">
    <location>
        <begin position="222"/>
        <end position="392"/>
    </location>
</feature>
<dbReference type="InterPro" id="IPR000717">
    <property type="entry name" value="PCI_dom"/>
</dbReference>
<dbReference type="Gene3D" id="1.25.40.570">
    <property type="match status" value="1"/>
</dbReference>
<proteinExistence type="inferred from homology"/>
<dbReference type="InterPro" id="IPR036390">
    <property type="entry name" value="WH_DNA-bd_sf"/>
</dbReference>
<reference evidence="4" key="1">
    <citation type="submission" date="2021-01" db="EMBL/GenBank/DDBJ databases">
        <authorList>
            <person name="Corre E."/>
            <person name="Pelletier E."/>
            <person name="Niang G."/>
            <person name="Scheremetjew M."/>
            <person name="Finn R."/>
            <person name="Kale V."/>
            <person name="Holt S."/>
            <person name="Cochrane G."/>
            <person name="Meng A."/>
            <person name="Brown T."/>
            <person name="Cohen L."/>
        </authorList>
    </citation>
    <scope>NUCLEOTIDE SEQUENCE</scope>
    <source>
        <strain evidence="4">FSP1.4</strain>
    </source>
</reference>
<dbReference type="PROSITE" id="PS50250">
    <property type="entry name" value="PCI"/>
    <property type="match status" value="1"/>
</dbReference>
<gene>
    <name evidence="4" type="ORF">EHAR0213_LOCUS4138</name>
</gene>
<dbReference type="GO" id="GO:0000502">
    <property type="term" value="C:proteasome complex"/>
    <property type="evidence" value="ECO:0007669"/>
    <property type="project" value="UniProtKB-KW"/>
</dbReference>
<dbReference type="PANTHER" id="PTHR10678">
    <property type="entry name" value="26S PROTEASOME NON-ATPASE REGULATORY SUBUNIT 11/COP9 SIGNALOSOME COMPLEX SUBUNIT 2"/>
    <property type="match status" value="1"/>
</dbReference>
<dbReference type="SMART" id="SM00088">
    <property type="entry name" value="PINT"/>
    <property type="match status" value="1"/>
</dbReference>
<organism evidence="4">
    <name type="scientific">Euplotes harpa</name>
    <dbReference type="NCBI Taxonomy" id="151035"/>
    <lineage>
        <taxon>Eukaryota</taxon>
        <taxon>Sar</taxon>
        <taxon>Alveolata</taxon>
        <taxon>Ciliophora</taxon>
        <taxon>Intramacronucleata</taxon>
        <taxon>Spirotrichea</taxon>
        <taxon>Hypotrichia</taxon>
        <taxon>Euplotida</taxon>
        <taxon>Euplotidae</taxon>
        <taxon>Euplotes</taxon>
    </lineage>
</organism>
<protein>
    <recommendedName>
        <fullName evidence="3">PCI domain-containing protein</fullName>
    </recommendedName>
</protein>
<dbReference type="InterPro" id="IPR040773">
    <property type="entry name" value="Rpn6_N"/>
</dbReference>